<feature type="region of interest" description="Disordered" evidence="9">
    <location>
        <begin position="95"/>
        <end position="116"/>
    </location>
</feature>
<dbReference type="InterPro" id="IPR013320">
    <property type="entry name" value="ConA-like_dom_sf"/>
</dbReference>
<evidence type="ECO:0000256" key="2">
    <source>
        <dbReference type="ARBA" id="ARBA00010962"/>
    </source>
</evidence>
<keyword evidence="6 10" id="KW-0472">Membrane</keyword>
<dbReference type="InterPro" id="IPR005629">
    <property type="entry name" value="Skn1/Kre6/Sbg1"/>
</dbReference>
<evidence type="ECO:0000256" key="5">
    <source>
        <dbReference type="ARBA" id="ARBA00022989"/>
    </source>
</evidence>
<dbReference type="EMBL" id="MU155266">
    <property type="protein sequence ID" value="KAF9477276.1"/>
    <property type="molecule type" value="Genomic_DNA"/>
</dbReference>
<keyword evidence="5 10" id="KW-1133">Transmembrane helix</keyword>
<proteinExistence type="inferred from homology"/>
<comment type="caution">
    <text evidence="12">The sequence shown here is derived from an EMBL/GenBank/DDBJ whole genome shotgun (WGS) entry which is preliminary data.</text>
</comment>
<keyword evidence="3 10" id="KW-0812">Transmembrane</keyword>
<keyword evidence="13" id="KW-1185">Reference proteome</keyword>
<feature type="compositionally biased region" description="Polar residues" evidence="9">
    <location>
        <begin position="42"/>
        <end position="56"/>
    </location>
</feature>
<reference evidence="12" key="1">
    <citation type="submission" date="2020-11" db="EMBL/GenBank/DDBJ databases">
        <authorList>
            <consortium name="DOE Joint Genome Institute"/>
            <person name="Ahrendt S."/>
            <person name="Riley R."/>
            <person name="Andreopoulos W."/>
            <person name="Labutti K."/>
            <person name="Pangilinan J."/>
            <person name="Ruiz-Duenas F.J."/>
            <person name="Barrasa J.M."/>
            <person name="Sanchez-Garcia M."/>
            <person name="Camarero S."/>
            <person name="Miyauchi S."/>
            <person name="Serrano A."/>
            <person name="Linde D."/>
            <person name="Babiker R."/>
            <person name="Drula E."/>
            <person name="Ayuso-Fernandez I."/>
            <person name="Pacheco R."/>
            <person name="Padilla G."/>
            <person name="Ferreira P."/>
            <person name="Barriuso J."/>
            <person name="Kellner H."/>
            <person name="Castanera R."/>
            <person name="Alfaro M."/>
            <person name="Ramirez L."/>
            <person name="Pisabarro A.G."/>
            <person name="Kuo A."/>
            <person name="Tritt A."/>
            <person name="Lipzen A."/>
            <person name="He G."/>
            <person name="Yan M."/>
            <person name="Ng V."/>
            <person name="Cullen D."/>
            <person name="Martin F."/>
            <person name="Rosso M.-N."/>
            <person name="Henrissat B."/>
            <person name="Hibbett D."/>
            <person name="Martinez A.T."/>
            <person name="Grigoriev I.V."/>
        </authorList>
    </citation>
    <scope>NUCLEOTIDE SEQUENCE</scope>
    <source>
        <strain evidence="12">CIRM-BRFM 674</strain>
    </source>
</reference>
<dbReference type="GO" id="GO:0006078">
    <property type="term" value="P:(1-&gt;6)-beta-D-glucan biosynthetic process"/>
    <property type="evidence" value="ECO:0007669"/>
    <property type="project" value="TreeGrafter"/>
</dbReference>
<dbReference type="Gene3D" id="2.60.120.200">
    <property type="match status" value="2"/>
</dbReference>
<feature type="domain" description="GH16" evidence="11">
    <location>
        <begin position="200"/>
        <end position="594"/>
    </location>
</feature>
<dbReference type="GO" id="GO:0005886">
    <property type="term" value="C:plasma membrane"/>
    <property type="evidence" value="ECO:0007669"/>
    <property type="project" value="TreeGrafter"/>
</dbReference>
<dbReference type="AlphaFoldDB" id="A0A9P6CRQ0"/>
<comment type="subcellular location">
    <subcellularLocation>
        <location evidence="1">Membrane</location>
        <topology evidence="1">Single-pass type II membrane protein</topology>
    </subcellularLocation>
</comment>
<dbReference type="GO" id="GO:0005789">
    <property type="term" value="C:endoplasmic reticulum membrane"/>
    <property type="evidence" value="ECO:0007669"/>
    <property type="project" value="TreeGrafter"/>
</dbReference>
<evidence type="ECO:0000256" key="9">
    <source>
        <dbReference type="SAM" id="MobiDB-lite"/>
    </source>
</evidence>
<gene>
    <name evidence="12" type="ORF">BDN70DRAFT_838094</name>
</gene>
<dbReference type="PANTHER" id="PTHR31361:SF1">
    <property type="entry name" value="BETA-GLUCAN SYNTHESIS-ASSOCIATED PROTEIN KRE6-RELATED"/>
    <property type="match status" value="1"/>
</dbReference>
<keyword evidence="4" id="KW-0735">Signal-anchor</keyword>
<dbReference type="Pfam" id="PF03935">
    <property type="entry name" value="SKN1_KRE6_Sbg1"/>
    <property type="match status" value="1"/>
</dbReference>
<dbReference type="PANTHER" id="PTHR31361">
    <property type="entry name" value="BETA-GLUCAN SYNTHESIS-ASSOCIATED PROTEIN KRE6-RELATED"/>
    <property type="match status" value="1"/>
</dbReference>
<keyword evidence="8" id="KW-0961">Cell wall biogenesis/degradation</keyword>
<dbReference type="SUPFAM" id="SSF49899">
    <property type="entry name" value="Concanavalin A-like lectins/glucanases"/>
    <property type="match status" value="1"/>
</dbReference>
<evidence type="ECO:0000313" key="12">
    <source>
        <dbReference type="EMBL" id="KAF9477276.1"/>
    </source>
</evidence>
<evidence type="ECO:0000256" key="10">
    <source>
        <dbReference type="SAM" id="Phobius"/>
    </source>
</evidence>
<evidence type="ECO:0000256" key="8">
    <source>
        <dbReference type="ARBA" id="ARBA00023316"/>
    </source>
</evidence>
<name>A0A9P6CRQ0_9AGAR</name>
<evidence type="ECO:0000256" key="6">
    <source>
        <dbReference type="ARBA" id="ARBA00023136"/>
    </source>
</evidence>
<feature type="compositionally biased region" description="Basic and acidic residues" evidence="9">
    <location>
        <begin position="101"/>
        <end position="113"/>
    </location>
</feature>
<dbReference type="GO" id="GO:0031505">
    <property type="term" value="P:fungal-type cell wall organization"/>
    <property type="evidence" value="ECO:0007669"/>
    <property type="project" value="TreeGrafter"/>
</dbReference>
<evidence type="ECO:0000313" key="13">
    <source>
        <dbReference type="Proteomes" id="UP000807469"/>
    </source>
</evidence>
<evidence type="ECO:0000256" key="3">
    <source>
        <dbReference type="ARBA" id="ARBA00022692"/>
    </source>
</evidence>
<evidence type="ECO:0000259" key="11">
    <source>
        <dbReference type="PROSITE" id="PS51762"/>
    </source>
</evidence>
<dbReference type="GO" id="GO:0015926">
    <property type="term" value="F:glucosidase activity"/>
    <property type="evidence" value="ECO:0007669"/>
    <property type="project" value="TreeGrafter"/>
</dbReference>
<dbReference type="Proteomes" id="UP000807469">
    <property type="component" value="Unassembled WGS sequence"/>
</dbReference>
<dbReference type="PROSITE" id="PS51762">
    <property type="entry name" value="GH16_2"/>
    <property type="match status" value="1"/>
</dbReference>
<feature type="region of interest" description="Disordered" evidence="9">
    <location>
        <begin position="20"/>
        <end position="68"/>
    </location>
</feature>
<organism evidence="12 13">
    <name type="scientific">Pholiota conissans</name>
    <dbReference type="NCBI Taxonomy" id="109636"/>
    <lineage>
        <taxon>Eukaryota</taxon>
        <taxon>Fungi</taxon>
        <taxon>Dikarya</taxon>
        <taxon>Basidiomycota</taxon>
        <taxon>Agaricomycotina</taxon>
        <taxon>Agaricomycetes</taxon>
        <taxon>Agaricomycetidae</taxon>
        <taxon>Agaricales</taxon>
        <taxon>Agaricineae</taxon>
        <taxon>Strophariaceae</taxon>
        <taxon>Pholiota</taxon>
    </lineage>
</organism>
<evidence type="ECO:0000256" key="7">
    <source>
        <dbReference type="ARBA" id="ARBA00023180"/>
    </source>
</evidence>
<comment type="similarity">
    <text evidence="2">Belongs to the SKN1/KRE6 family.</text>
</comment>
<keyword evidence="7" id="KW-0325">Glycoprotein</keyword>
<evidence type="ECO:0000256" key="1">
    <source>
        <dbReference type="ARBA" id="ARBA00004606"/>
    </source>
</evidence>
<sequence>MGTRGSVGSMVLYRLADTSSNGHDSLLRPPKLFGSGTHSKRNSVASSSGESINSLADSKYPTGPGGMGENGLGIGGSVRGLVPYAYDPTVDDNEIDDDDWLHDPGESLTDKNAKTAYNRKGGSHSFPWRGVVNISMLVALLLALLCLFIFYPVLTFYRDEKRNEAIEGNVRINATGQAPVLFQMPDAIDPDTPESAKSRTGFDGLQYELVFSDEFNQDGRTFYPGDDPFWEAVDLWYGSTQDLEWYDPQQVTTRDGALVITMDSTSTTQAGLTNGSTAPFTEDENHGLQYRSGMLQSWNKFCFTTGYIEVAATFPGPDQSTQGYWPGAWTMGNLGRPGYAGSTDGMWPYTYDSCDVGTFPNQTLKDQSGPAAALHSDKSRSQNNFALSWLSGQRVSACTCPGGDHPGPSVTRGRGAPEIDIFEAEKDKDFPIVGVVSQSSQFAPFMHDYLYYNDSGQWSNQGNPLTRANSFRGSATQQSISALTQLPADMFQGSGAVFKTLGFEYWSDPNDRSAGRITWQVDGQKTHQVLASAVAADPLPDGTGVDQRLISEEPMSIVLNLGMSQNWQTIDLSTMIFPAELKFDYVRVYQRKDKTNIGCDPPNYPTMNYINNHPKAYSDVNLTAWPYEKPKNSQVCAFTIISELLLLKPFFAV</sequence>
<dbReference type="InterPro" id="IPR000757">
    <property type="entry name" value="Beta-glucanase-like"/>
</dbReference>
<feature type="transmembrane region" description="Helical" evidence="10">
    <location>
        <begin position="130"/>
        <end position="154"/>
    </location>
</feature>
<accession>A0A9P6CRQ0</accession>
<dbReference type="OrthoDB" id="412647at2759"/>
<evidence type="ECO:0000256" key="4">
    <source>
        <dbReference type="ARBA" id="ARBA00022968"/>
    </source>
</evidence>
<protein>
    <submittedName>
        <fullName evidence="12">Beta-glucan synthesis-associated</fullName>
    </submittedName>
</protein>